<reference evidence="3" key="2">
    <citation type="submission" date="2015-08" db="EMBL/GenBank/DDBJ databases">
        <title>Complete DNA Sequence of Pseudomonas syringae pv. actinidiae, the Causal Agent of Kiwifruit Canker Disease.</title>
        <authorList>
            <person name="Rikkerink E.H.A."/>
            <person name="Fineran P.C."/>
        </authorList>
    </citation>
    <scope>NUCLEOTIDE SEQUENCE</scope>
    <source>
        <strain evidence="3">SkMP5</strain>
    </source>
</reference>
<evidence type="ECO:0000313" key="4">
    <source>
        <dbReference type="Proteomes" id="UP000253740"/>
    </source>
</evidence>
<dbReference type="STRING" id="1475481.GCA_000953855_02623"/>
<protein>
    <submittedName>
        <fullName evidence="3">Uncharacterized protein</fullName>
    </submittedName>
</protein>
<gene>
    <name evidence="2" type="ORF">MBSD_0478</name>
    <name evidence="3" type="ORF">MBSD_n2575</name>
</gene>
<feature type="region of interest" description="Disordered" evidence="1">
    <location>
        <begin position="1"/>
        <end position="46"/>
    </location>
</feature>
<dbReference type="EMBL" id="DF952378">
    <property type="protein sequence ID" value="GAN43964.1"/>
    <property type="molecule type" value="Genomic_DNA"/>
</dbReference>
<evidence type="ECO:0000313" key="2">
    <source>
        <dbReference type="EMBL" id="GAN43964.1"/>
    </source>
</evidence>
<accession>A0A0K8QS83</accession>
<keyword evidence="4" id="KW-1185">Reference proteome</keyword>
<dbReference type="RefSeq" id="WP_148667892.1">
    <property type="nucleotide sequence ID" value="NZ_DF970248.1"/>
</dbReference>
<reference evidence="2" key="1">
    <citation type="submission" date="2015-03" db="EMBL/GenBank/DDBJ databases">
        <title>Draft genome sequence of Mizugakiibacter sediminis skMP5.</title>
        <authorList>
            <person name="Watanabe T."/>
            <person name="Kojima H."/>
            <person name="Fukui M."/>
        </authorList>
    </citation>
    <scope>NUCLEOTIDE SEQUENCE</scope>
    <source>
        <strain evidence="2">SkMP5</strain>
    </source>
</reference>
<organism evidence="3">
    <name type="scientific">Mizugakiibacter sediminis</name>
    <dbReference type="NCBI Taxonomy" id="1475481"/>
    <lineage>
        <taxon>Bacteria</taxon>
        <taxon>Pseudomonadati</taxon>
        <taxon>Pseudomonadota</taxon>
        <taxon>Gammaproteobacteria</taxon>
        <taxon>Lysobacterales</taxon>
        <taxon>Rhodanobacteraceae</taxon>
        <taxon>Mizugakiibacter</taxon>
    </lineage>
</organism>
<dbReference type="Proteomes" id="UP000253740">
    <property type="component" value="Unassembled WGS sequence"/>
</dbReference>
<dbReference type="AlphaFoldDB" id="A0A0K8QS83"/>
<evidence type="ECO:0000313" key="3">
    <source>
        <dbReference type="EMBL" id="GAP67257.1"/>
    </source>
</evidence>
<evidence type="ECO:0000256" key="1">
    <source>
        <dbReference type="SAM" id="MobiDB-lite"/>
    </source>
</evidence>
<dbReference type="HOGENOM" id="CLU_1119180_0_0_6"/>
<dbReference type="EMBL" id="DF970248">
    <property type="protein sequence ID" value="GAP67257.1"/>
    <property type="molecule type" value="Genomic_DNA"/>
</dbReference>
<proteinExistence type="predicted"/>
<sequence length="248" mass="28437">MAKRKAPKPTPEQERETAIQSLRELLRPGAPLPPGTPVERSRHKMTPQEHELAEVIDGIKSGRLKVFNPHKDPLPAWKIQGNGWGSQNPPSAGYVCDDPGEQTFAVMVMIRTGWSLPDFDLWLDSIGQCGARVELMIRREWLRTAMQENDENAIYRHLEWMQNRRRGIEREQALLPMAQTGAKVRKPFDDANKKRKRQAGDNVGAWKARAAKLWAMPRHRGKSASDIARLIDPARWNTIRRHLRRPSK</sequence>
<dbReference type="OrthoDB" id="9976313at2"/>
<name>A0A0K8QS83_9GAMM</name>